<evidence type="ECO:0000256" key="1">
    <source>
        <dbReference type="ARBA" id="ARBA00009667"/>
    </source>
</evidence>
<dbReference type="Pfam" id="PF00977">
    <property type="entry name" value="His_biosynth"/>
    <property type="match status" value="1"/>
</dbReference>
<dbReference type="SUPFAM" id="SSF51366">
    <property type="entry name" value="Ribulose-phoshate binding barrel"/>
    <property type="match status" value="1"/>
</dbReference>
<keyword evidence="2 5" id="KW-0028">Amino-acid biosynthesis</keyword>
<evidence type="ECO:0000256" key="2">
    <source>
        <dbReference type="ARBA" id="ARBA00022605"/>
    </source>
</evidence>
<dbReference type="CDD" id="cd04723">
    <property type="entry name" value="HisA_HisF"/>
    <property type="match status" value="1"/>
</dbReference>
<dbReference type="Proteomes" id="UP001160519">
    <property type="component" value="Unassembled WGS sequence"/>
</dbReference>
<dbReference type="EMBL" id="JAQSDF010000050">
    <property type="protein sequence ID" value="MDI1231953.1"/>
    <property type="molecule type" value="Genomic_DNA"/>
</dbReference>
<evidence type="ECO:0000313" key="6">
    <source>
        <dbReference type="EMBL" id="MDI1231953.1"/>
    </source>
</evidence>
<protein>
    <submittedName>
        <fullName evidence="6">HisA/HisF-related TIM barrel protein</fullName>
    </submittedName>
</protein>
<evidence type="ECO:0000256" key="5">
    <source>
        <dbReference type="RuleBase" id="RU003657"/>
    </source>
</evidence>
<gene>
    <name evidence="6" type="ORF">PSU93_12455</name>
</gene>
<proteinExistence type="inferred from homology"/>
<comment type="similarity">
    <text evidence="1 5">Belongs to the HisA/HisF family.</text>
</comment>
<evidence type="ECO:0000256" key="4">
    <source>
        <dbReference type="ARBA" id="ARBA00029440"/>
    </source>
</evidence>
<accession>A0AA43TMF7</accession>
<keyword evidence="3 5" id="KW-0368">Histidine biosynthesis</keyword>
<dbReference type="GO" id="GO:0000105">
    <property type="term" value="P:L-histidine biosynthetic process"/>
    <property type="evidence" value="ECO:0007669"/>
    <property type="project" value="UniProtKB-KW"/>
</dbReference>
<dbReference type="InterPro" id="IPR013785">
    <property type="entry name" value="Aldolase_TIM"/>
</dbReference>
<reference evidence="6" key="1">
    <citation type="submission" date="2023-01" db="EMBL/GenBank/DDBJ databases">
        <title>Biogeochemical cycle of methane in antarctic sediments.</title>
        <authorList>
            <person name="Roldan D.M."/>
            <person name="Menes R.J."/>
        </authorList>
    </citation>
    <scope>NUCLEOTIDE SEQUENCE [LARGE SCALE GENOMIC DNA]</scope>
    <source>
        <strain evidence="6">K-2018 MAG008</strain>
    </source>
</reference>
<comment type="caution">
    <text evidence="6">The sequence shown here is derived from an EMBL/GenBank/DDBJ whole genome shotgun (WGS) entry which is preliminary data.</text>
</comment>
<name>A0AA43TMF7_9GAMM</name>
<dbReference type="AlphaFoldDB" id="A0AA43TMF7"/>
<evidence type="ECO:0000313" key="7">
    <source>
        <dbReference type="Proteomes" id="UP001160519"/>
    </source>
</evidence>
<organism evidence="6 7">
    <name type="scientific">Candidatus Methylobacter titanis</name>
    <dbReference type="NCBI Taxonomy" id="3053457"/>
    <lineage>
        <taxon>Bacteria</taxon>
        <taxon>Pseudomonadati</taxon>
        <taxon>Pseudomonadota</taxon>
        <taxon>Gammaproteobacteria</taxon>
        <taxon>Methylococcales</taxon>
        <taxon>Methylococcaceae</taxon>
        <taxon>Methylobacter</taxon>
    </lineage>
</organism>
<sequence>MKIIPVIDLKDSVVVHARQGNRELYQPINTGLCKSSDIFQVIDAFLGIYEFDTFYIADLNAITGQGGHNPLIADVLTRFPHITFWIDQGCQPYAQRAHGNTLPVLGSESYRDESIAEIKAYKNNFILSLDYANSKALGAPSLFADPSFWPENIIIMTLERVGSNRGPDLNKLTEFCRKNPDKNFIAAGGIRHKQDLMALSEAGIHQALVASALHSGIIKAEDINILGKVSAPSSRPNPRDVVNPNIA</sequence>
<dbReference type="InterPro" id="IPR006062">
    <property type="entry name" value="His_biosynth"/>
</dbReference>
<evidence type="ECO:0000256" key="3">
    <source>
        <dbReference type="ARBA" id="ARBA00023102"/>
    </source>
</evidence>
<comment type="pathway">
    <text evidence="4">Amino-acid biosynthesis.</text>
</comment>
<dbReference type="Gene3D" id="3.20.20.70">
    <property type="entry name" value="Aldolase class I"/>
    <property type="match status" value="1"/>
</dbReference>
<keyword evidence="7" id="KW-1185">Reference proteome</keyword>
<dbReference type="InterPro" id="IPR011060">
    <property type="entry name" value="RibuloseP-bd_barrel"/>
</dbReference>